<dbReference type="PANTHER" id="PTHR46123:SF5">
    <property type="entry name" value="DOUBLE HOMEOBOX PROTEIN B"/>
    <property type="match status" value="1"/>
</dbReference>
<dbReference type="InParanoid" id="A0A2Y9QJ86"/>
<dbReference type="InterPro" id="IPR009057">
    <property type="entry name" value="Homeodomain-like_sf"/>
</dbReference>
<dbReference type="PROSITE" id="PS50071">
    <property type="entry name" value="HOMEOBOX_2"/>
    <property type="match status" value="2"/>
</dbReference>
<evidence type="ECO:0000259" key="8">
    <source>
        <dbReference type="PROSITE" id="PS50071"/>
    </source>
</evidence>
<dbReference type="Proteomes" id="UP000248480">
    <property type="component" value="Unplaced"/>
</dbReference>
<dbReference type="PROSITE" id="PS00027">
    <property type="entry name" value="HOMEOBOX_1"/>
    <property type="match status" value="1"/>
</dbReference>
<name>A0A2Y9QJ86_TRIMA</name>
<keyword evidence="3 5" id="KW-0371">Homeobox</keyword>
<dbReference type="FunCoup" id="A0A2Y9QJ86">
    <property type="interactions" value="8"/>
</dbReference>
<dbReference type="GO" id="GO:0005634">
    <property type="term" value="C:nucleus"/>
    <property type="evidence" value="ECO:0007669"/>
    <property type="project" value="UniProtKB-SubCell"/>
</dbReference>
<protein>
    <submittedName>
        <fullName evidence="10">Double homeobox protein 4C-like</fullName>
    </submittedName>
</protein>
<dbReference type="AlphaFoldDB" id="A0A2Y9QJ86"/>
<dbReference type="PANTHER" id="PTHR46123">
    <property type="entry name" value="MIX-TYPE HOMEOBOX GENE 1-RELATED"/>
    <property type="match status" value="1"/>
</dbReference>
<dbReference type="Gene3D" id="1.10.10.60">
    <property type="entry name" value="Homeodomain-like"/>
    <property type="match status" value="2"/>
</dbReference>
<keyword evidence="2 5" id="KW-0238">DNA-binding</keyword>
<keyword evidence="9" id="KW-1185">Reference proteome</keyword>
<organism evidence="9 10">
    <name type="scientific">Trichechus manatus latirostris</name>
    <name type="common">Florida manatee</name>
    <dbReference type="NCBI Taxonomy" id="127582"/>
    <lineage>
        <taxon>Eukaryota</taxon>
        <taxon>Metazoa</taxon>
        <taxon>Chordata</taxon>
        <taxon>Craniata</taxon>
        <taxon>Vertebrata</taxon>
        <taxon>Euteleostomi</taxon>
        <taxon>Mammalia</taxon>
        <taxon>Eutheria</taxon>
        <taxon>Afrotheria</taxon>
        <taxon>Sirenia</taxon>
        <taxon>Trichechidae</taxon>
        <taxon>Trichechus</taxon>
    </lineage>
</organism>
<evidence type="ECO:0000256" key="3">
    <source>
        <dbReference type="ARBA" id="ARBA00023155"/>
    </source>
</evidence>
<evidence type="ECO:0000313" key="9">
    <source>
        <dbReference type="Proteomes" id="UP000248480"/>
    </source>
</evidence>
<dbReference type="GO" id="GO:0000981">
    <property type="term" value="F:DNA-binding transcription factor activity, RNA polymerase II-specific"/>
    <property type="evidence" value="ECO:0007669"/>
    <property type="project" value="InterPro"/>
</dbReference>
<dbReference type="Pfam" id="PF00046">
    <property type="entry name" value="Homeodomain"/>
    <property type="match status" value="2"/>
</dbReference>
<dbReference type="CDD" id="cd00086">
    <property type="entry name" value="homeodomain"/>
    <property type="match status" value="2"/>
</dbReference>
<feature type="DNA-binding region" description="Homeobox" evidence="5">
    <location>
        <begin position="103"/>
        <end position="162"/>
    </location>
</feature>
<dbReference type="InterPro" id="IPR001356">
    <property type="entry name" value="HD"/>
</dbReference>
<dbReference type="RefSeq" id="XP_023581506.1">
    <property type="nucleotide sequence ID" value="XM_023725738.1"/>
</dbReference>
<evidence type="ECO:0000256" key="6">
    <source>
        <dbReference type="RuleBase" id="RU000682"/>
    </source>
</evidence>
<keyword evidence="4 5" id="KW-0539">Nucleus</keyword>
<evidence type="ECO:0000313" key="10">
    <source>
        <dbReference type="RefSeq" id="XP_023581506.1"/>
    </source>
</evidence>
<dbReference type="InterPro" id="IPR051306">
    <property type="entry name" value="Homeobox_regulator"/>
</dbReference>
<feature type="domain" description="Homeobox" evidence="8">
    <location>
        <begin position="13"/>
        <end position="73"/>
    </location>
</feature>
<evidence type="ECO:0000256" key="7">
    <source>
        <dbReference type="SAM" id="MobiDB-lite"/>
    </source>
</evidence>
<dbReference type="SUPFAM" id="SSF46689">
    <property type="entry name" value="Homeodomain-like"/>
    <property type="match status" value="2"/>
</dbReference>
<dbReference type="SMART" id="SM00389">
    <property type="entry name" value="HOX"/>
    <property type="match status" value="2"/>
</dbReference>
<dbReference type="KEGG" id="tmu:105756993"/>
<sequence>MDLSSASSGTLQRQACRKRIIFSQSQKDTLQASFEQNPYPDIASRKQLAKETGIPEYKIQIWFQNHRRSHRRQKQMESGCSFGEDQGQDKLQSRTQGNLPKEARRSRTSITSTQKSILVQAFERNQYPNIAIREELARQTEIPESSIHKWFRNQRMRHPKGQSTRKHVNSLTVDLNLSVQQDQSNHSTVRSTFHHFPPSNSFSRNQTLTPALLLSYMSFAPWDPKHPIVSQAPGVMMVQPTQTLQRGENSHSPLTLLNHLSISDLRRGLLDTQTPSWPQCQGKCPDHNEHNGLAGLHIQHYSQPQPDNKKQKWWDQSQQDLALITQYWDEMCQALIAEWEPPEGTLWPPGFPEMDL</sequence>
<feature type="domain" description="Homeobox" evidence="8">
    <location>
        <begin position="101"/>
        <end position="161"/>
    </location>
</feature>
<evidence type="ECO:0000256" key="2">
    <source>
        <dbReference type="ARBA" id="ARBA00023125"/>
    </source>
</evidence>
<dbReference type="InterPro" id="IPR017970">
    <property type="entry name" value="Homeobox_CS"/>
</dbReference>
<dbReference type="STRING" id="127582.A0A2Y9QJ86"/>
<dbReference type="GeneID" id="105756993"/>
<evidence type="ECO:0000256" key="1">
    <source>
        <dbReference type="ARBA" id="ARBA00004123"/>
    </source>
</evidence>
<feature type="DNA-binding region" description="Homeobox" evidence="5">
    <location>
        <begin position="15"/>
        <end position="74"/>
    </location>
</feature>
<reference evidence="10" key="1">
    <citation type="submission" date="2025-08" db="UniProtKB">
        <authorList>
            <consortium name="RefSeq"/>
        </authorList>
    </citation>
    <scope>IDENTIFICATION</scope>
</reference>
<evidence type="ECO:0000256" key="5">
    <source>
        <dbReference type="PROSITE-ProRule" id="PRU00108"/>
    </source>
</evidence>
<feature type="region of interest" description="Disordered" evidence="7">
    <location>
        <begin position="68"/>
        <end position="111"/>
    </location>
</feature>
<accession>A0A2Y9QJ86</accession>
<gene>
    <name evidence="10" type="primary">LOC105756993</name>
</gene>
<evidence type="ECO:0000256" key="4">
    <source>
        <dbReference type="ARBA" id="ARBA00023242"/>
    </source>
</evidence>
<comment type="subcellular location">
    <subcellularLocation>
        <location evidence="1 5 6">Nucleus</location>
    </subcellularLocation>
</comment>
<proteinExistence type="predicted"/>
<dbReference type="GO" id="GO:0000977">
    <property type="term" value="F:RNA polymerase II transcription regulatory region sequence-specific DNA binding"/>
    <property type="evidence" value="ECO:0007669"/>
    <property type="project" value="TreeGrafter"/>
</dbReference>